<dbReference type="Proteomes" id="UP001302662">
    <property type="component" value="Chromosome"/>
</dbReference>
<evidence type="ECO:0000313" key="2">
    <source>
        <dbReference type="EMBL" id="WNY28876.1"/>
    </source>
</evidence>
<dbReference type="AlphaFoldDB" id="A0AA96VIE4"/>
<dbReference type="GeneID" id="85197558"/>
<reference evidence="2 3" key="1">
    <citation type="submission" date="2023-07" db="EMBL/GenBank/DDBJ databases">
        <title>Closed genome sequence of Methanimicrococcus sp. Es2.</title>
        <authorList>
            <person name="Protasov E."/>
            <person name="Platt K."/>
            <person name="Reeh H."/>
            <person name="Poehlein A."/>
            <person name="Daniel R."/>
            <person name="Brune A."/>
        </authorList>
    </citation>
    <scope>NUCLEOTIDE SEQUENCE [LARGE SCALE GENOMIC DNA]</scope>
    <source>
        <strain evidence="2 3">Es2</strain>
    </source>
</reference>
<name>A0AA96VIE4_9EURY</name>
<proteinExistence type="predicted"/>
<evidence type="ECO:0000313" key="3">
    <source>
        <dbReference type="Proteomes" id="UP001302662"/>
    </source>
</evidence>
<organism evidence="2 3">
    <name type="scientific">Methanimicrococcus stummii</name>
    <dbReference type="NCBI Taxonomy" id="3028294"/>
    <lineage>
        <taxon>Archaea</taxon>
        <taxon>Methanobacteriati</taxon>
        <taxon>Methanobacteriota</taxon>
        <taxon>Stenosarchaea group</taxon>
        <taxon>Methanomicrobia</taxon>
        <taxon>Methanosarcinales</taxon>
        <taxon>Methanosarcinaceae</taxon>
        <taxon>Methanimicrococcus</taxon>
    </lineage>
</organism>
<feature type="region of interest" description="Disordered" evidence="1">
    <location>
        <begin position="24"/>
        <end position="80"/>
    </location>
</feature>
<dbReference type="RefSeq" id="WP_316558881.1">
    <property type="nucleotide sequence ID" value="NZ_CP131062.1"/>
</dbReference>
<dbReference type="PROSITE" id="PS51257">
    <property type="entry name" value="PROKAR_LIPOPROTEIN"/>
    <property type="match status" value="1"/>
</dbReference>
<dbReference type="KEGG" id="mees:MmiEs2_10890"/>
<feature type="compositionally biased region" description="Low complexity" evidence="1">
    <location>
        <begin position="24"/>
        <end position="77"/>
    </location>
</feature>
<evidence type="ECO:0000256" key="1">
    <source>
        <dbReference type="SAM" id="MobiDB-lite"/>
    </source>
</evidence>
<accession>A0AA96VIE4</accession>
<keyword evidence="3" id="KW-1185">Reference proteome</keyword>
<sequence>MKKSILIVLLVALLAVAVGVSGCLGGDDNTPDNNSTNGSTNGTDNSSNGSNTNGSNTNGTDNSSNGTNTNGTNNSSNVTPELAFNNSSVIVSSLPSGYELLAVRNVTADNENIDGINDALNGFSGYYSVNSTNVYLSAFQTKNDSAAKGYVQAMIDANKAKYPESSNVTTITIHDHDATLITTPTTAGGSTIERYTLAWANGDKLVVVNGPATLDEIKTIAEASDL</sequence>
<gene>
    <name evidence="2" type="ORF">MmiEs2_10890</name>
</gene>
<evidence type="ECO:0008006" key="4">
    <source>
        <dbReference type="Google" id="ProtNLM"/>
    </source>
</evidence>
<protein>
    <recommendedName>
        <fullName evidence="4">DUF4367 domain-containing protein</fullName>
    </recommendedName>
</protein>
<dbReference type="EMBL" id="CP131062">
    <property type="protein sequence ID" value="WNY28876.1"/>
    <property type="molecule type" value="Genomic_DNA"/>
</dbReference>